<dbReference type="EMBL" id="NBII01000005">
    <property type="protein sequence ID" value="PAV18917.1"/>
    <property type="molecule type" value="Genomic_DNA"/>
</dbReference>
<feature type="compositionally biased region" description="Low complexity" evidence="2">
    <location>
        <begin position="270"/>
        <end position="288"/>
    </location>
</feature>
<dbReference type="STRING" id="2282107.A0A286UH58"/>
<evidence type="ECO:0000256" key="1">
    <source>
        <dbReference type="SAM" id="Coils"/>
    </source>
</evidence>
<feature type="region of interest" description="Disordered" evidence="2">
    <location>
        <begin position="650"/>
        <end position="674"/>
    </location>
</feature>
<dbReference type="OrthoDB" id="3268502at2759"/>
<evidence type="ECO:0000313" key="4">
    <source>
        <dbReference type="Proteomes" id="UP000217199"/>
    </source>
</evidence>
<protein>
    <submittedName>
        <fullName evidence="3">Uncharacterized protein</fullName>
    </submittedName>
</protein>
<feature type="compositionally biased region" description="Low complexity" evidence="2">
    <location>
        <begin position="330"/>
        <end position="344"/>
    </location>
</feature>
<feature type="coiled-coil region" evidence="1">
    <location>
        <begin position="712"/>
        <end position="739"/>
    </location>
</feature>
<accession>A0A286UH58</accession>
<dbReference type="InterPro" id="IPR053020">
    <property type="entry name" value="Smr_domain_protein"/>
</dbReference>
<feature type="compositionally biased region" description="Basic and acidic residues" evidence="2">
    <location>
        <begin position="252"/>
        <end position="263"/>
    </location>
</feature>
<evidence type="ECO:0000313" key="3">
    <source>
        <dbReference type="EMBL" id="PAV18917.1"/>
    </source>
</evidence>
<feature type="region of interest" description="Disordered" evidence="2">
    <location>
        <begin position="590"/>
        <end position="611"/>
    </location>
</feature>
<comment type="caution">
    <text evidence="3">The sequence shown here is derived from an EMBL/GenBank/DDBJ whole genome shotgun (WGS) entry which is preliminary data.</text>
</comment>
<dbReference type="PANTHER" id="PTHR47417">
    <property type="entry name" value="SMR DOMAIN-CONTAINING PROTEIN YPL199C"/>
    <property type="match status" value="1"/>
</dbReference>
<dbReference type="InParanoid" id="A0A286UH58"/>
<reference evidence="3 4" key="1">
    <citation type="journal article" date="2017" name="Mol. Ecol.">
        <title>Comparative and population genomic landscape of Phellinus noxius: A hypervariable fungus causing root rot in trees.</title>
        <authorList>
            <person name="Chung C.L."/>
            <person name="Lee T.J."/>
            <person name="Akiba M."/>
            <person name="Lee H.H."/>
            <person name="Kuo T.H."/>
            <person name="Liu D."/>
            <person name="Ke H.M."/>
            <person name="Yokoi T."/>
            <person name="Roa M.B."/>
            <person name="Lu M.J."/>
            <person name="Chang Y.Y."/>
            <person name="Ann P.J."/>
            <person name="Tsai J.N."/>
            <person name="Chen C.Y."/>
            <person name="Tzean S.S."/>
            <person name="Ota Y."/>
            <person name="Hattori T."/>
            <person name="Sahashi N."/>
            <person name="Liou R.F."/>
            <person name="Kikuchi T."/>
            <person name="Tsai I.J."/>
        </authorList>
    </citation>
    <scope>NUCLEOTIDE SEQUENCE [LARGE SCALE GENOMIC DNA]</scope>
    <source>
        <strain evidence="3 4">FFPRI411160</strain>
    </source>
</reference>
<name>A0A286UH58_9AGAM</name>
<feature type="region of interest" description="Disordered" evidence="2">
    <location>
        <begin position="513"/>
        <end position="573"/>
    </location>
</feature>
<dbReference type="AlphaFoldDB" id="A0A286UH58"/>
<feature type="region of interest" description="Disordered" evidence="2">
    <location>
        <begin position="225"/>
        <end position="298"/>
    </location>
</feature>
<sequence>MSTQAGIVGTGIIARLFVVALFSGDEKISGALLGILNGFLAHYAYRTDQLLEPLVLVEVIFGTCFDAIYQVSTEKLVALALGGGIGILCADTLPVVWDDYAEPTLTSVKIKDDFDATEALSELSEDVTYSYEEYTITRPITTEAWIAAQRKQRSTKSTSAVPTGVSSSFVRNLQTSGANTPTRMSRLSTKAQLEDGTLLLTTEPTVTPSLAPSVSRSSRTINIDVEAPSAASKSSTSTVKASVRAQETTEAVETRSSRVESRQGSRRSAAKVSTKVSSSSTSSSSRTSIRFQKKGTSTKIDGTSIEILSQHMGFSPSFTEDFSPLNMPQSVRSRSSLHTLSRSHSQSHSRSRSRSYSHSRSRAARSVGTAVKSPHIDKSQPQFLESENIARSSSRLTNIQTERIQTPLGSAYLRTTPVRSARAVSPNREVIINYTDDATKIIIPPPSPFNDPGFNVRIIPQVDNLSVNAEILEPEKPNLDSLGLRGVLNDGPPFSPHRSQASFPELSIVPADEERRSEGTQHHSSHGHTSSEPQAPSIFKLKTAWRDDDSPLSPSLDSYTGQSEKPFPIHDDGNLTQEFEFEVAKSINSLHNDDDKEPSEGSGRPLPVEDRRHSMNTAYTSSLGRRGIGTIDMNYDNAAGLLGETKSPSIEFYHPNGSGTGVVVDDRDERTTSSHRYRRVRGRTRSRSFVTSSTVPESILSHGRTAAFITEAHELRKQARNEEARIAALQQERKEAQDRGQHTLAFKLGYEIDIAKENVRNLYRKAERRMYAAHNVESETDKINVHGLQVLEAVRQTEKKLYSVQERGGSGLQVILADGKKTSSSCSRRRVKSGSTSHPSSLITNGNFCTHLPFHLSGCNLIFFWFICCVIELNSL</sequence>
<feature type="compositionally biased region" description="Basic residues" evidence="2">
    <location>
        <begin position="345"/>
        <end position="363"/>
    </location>
</feature>
<proteinExistence type="predicted"/>
<organism evidence="3 4">
    <name type="scientific">Pyrrhoderma noxium</name>
    <dbReference type="NCBI Taxonomy" id="2282107"/>
    <lineage>
        <taxon>Eukaryota</taxon>
        <taxon>Fungi</taxon>
        <taxon>Dikarya</taxon>
        <taxon>Basidiomycota</taxon>
        <taxon>Agaricomycotina</taxon>
        <taxon>Agaricomycetes</taxon>
        <taxon>Hymenochaetales</taxon>
        <taxon>Hymenochaetaceae</taxon>
        <taxon>Pyrrhoderma</taxon>
    </lineage>
</organism>
<dbReference type="PANTHER" id="PTHR47417:SF1">
    <property type="entry name" value="SMR DOMAIN-CONTAINING PROTEIN YPL199C"/>
    <property type="match status" value="1"/>
</dbReference>
<evidence type="ECO:0000256" key="2">
    <source>
        <dbReference type="SAM" id="MobiDB-lite"/>
    </source>
</evidence>
<feature type="region of interest" description="Disordered" evidence="2">
    <location>
        <begin position="319"/>
        <end position="384"/>
    </location>
</feature>
<feature type="compositionally biased region" description="Low complexity" evidence="2">
    <location>
        <begin position="229"/>
        <end position="243"/>
    </location>
</feature>
<gene>
    <name evidence="3" type="ORF">PNOK_0576000</name>
</gene>
<keyword evidence="4" id="KW-1185">Reference proteome</keyword>
<keyword evidence="1" id="KW-0175">Coiled coil</keyword>
<dbReference type="Proteomes" id="UP000217199">
    <property type="component" value="Unassembled WGS sequence"/>
</dbReference>